<evidence type="ECO:0000313" key="12">
    <source>
        <dbReference type="Proteomes" id="UP000799539"/>
    </source>
</evidence>
<evidence type="ECO:0000256" key="6">
    <source>
        <dbReference type="ARBA" id="ARBA00023004"/>
    </source>
</evidence>
<evidence type="ECO:0000256" key="4">
    <source>
        <dbReference type="ARBA" id="ARBA00022723"/>
    </source>
</evidence>
<evidence type="ECO:0000256" key="9">
    <source>
        <dbReference type="SAM" id="SignalP"/>
    </source>
</evidence>
<keyword evidence="5" id="KW-0560">Oxidoreductase</keyword>
<dbReference type="InterPro" id="IPR000028">
    <property type="entry name" value="Chloroperoxidase"/>
</dbReference>
<evidence type="ECO:0000256" key="5">
    <source>
        <dbReference type="ARBA" id="ARBA00023002"/>
    </source>
</evidence>
<proteinExistence type="inferred from homology"/>
<keyword evidence="2" id="KW-0575">Peroxidase</keyword>
<dbReference type="Proteomes" id="UP000799539">
    <property type="component" value="Unassembled WGS sequence"/>
</dbReference>
<dbReference type="OrthoDB" id="407298at2759"/>
<feature type="region of interest" description="Disordered" evidence="8">
    <location>
        <begin position="416"/>
        <end position="446"/>
    </location>
</feature>
<protein>
    <recommendedName>
        <fullName evidence="10">Heme haloperoxidase family profile domain-containing protein</fullName>
    </recommendedName>
</protein>
<organism evidence="11 12">
    <name type="scientific">Cercospora zeae-maydis SCOH1-5</name>
    <dbReference type="NCBI Taxonomy" id="717836"/>
    <lineage>
        <taxon>Eukaryota</taxon>
        <taxon>Fungi</taxon>
        <taxon>Dikarya</taxon>
        <taxon>Ascomycota</taxon>
        <taxon>Pezizomycotina</taxon>
        <taxon>Dothideomycetes</taxon>
        <taxon>Dothideomycetidae</taxon>
        <taxon>Mycosphaerellales</taxon>
        <taxon>Mycosphaerellaceae</taxon>
        <taxon>Cercospora</taxon>
    </lineage>
</organism>
<evidence type="ECO:0000256" key="8">
    <source>
        <dbReference type="SAM" id="MobiDB-lite"/>
    </source>
</evidence>
<feature type="domain" description="Heme haloperoxidase family profile" evidence="10">
    <location>
        <begin position="65"/>
        <end position="318"/>
    </location>
</feature>
<evidence type="ECO:0000256" key="7">
    <source>
        <dbReference type="ARBA" id="ARBA00025795"/>
    </source>
</evidence>
<keyword evidence="4" id="KW-0479">Metal-binding</keyword>
<dbReference type="AlphaFoldDB" id="A0A6A6F9H2"/>
<sequence length="446" mass="47936">MVGTLFTSALLLNGAVAFPHIAEMVAKNKRQVPEGLIPFPEWPGTPNHALFNQFDAGRQLVSVSGEHEFRLPGPGDVRGPCAGLNAAANHGYIPRDGIATAETINTGLWEAFSLDGTATLFLQTATSFFNGDPISGRWSIGPHSPKTNSLGPVGNLLGNQTGICAYGHLRSEGDASITRGDWLAPTMASNCISYPQFTQELFDLADEMGNGFITPRVLAKHSSNRKKYSIANNPNYFSPPYAGVAFTFGAHMFAFQLIANHSAEEPRGFLTKEVFMDFFGYTRNENGALVYTFGAEKIPQNWYKRSELDPWTLSDITTSTAQQCASYPGNCQIGGNTGKVNSFKGVDLTDISGGLINSVKDFQDPNQLGCFLGQMIKADTPSSLSNVLEGPLLRQALRMIDTTLVPVLATLGNCPNVPQGKGQDEWDAPFPGAQGSTEGPRGAFGK</sequence>
<dbReference type="PANTHER" id="PTHR33577">
    <property type="entry name" value="STERIGMATOCYSTIN BIOSYNTHESIS PEROXIDASE STCC-RELATED"/>
    <property type="match status" value="1"/>
</dbReference>
<dbReference type="GO" id="GO:0046872">
    <property type="term" value="F:metal ion binding"/>
    <property type="evidence" value="ECO:0007669"/>
    <property type="project" value="UniProtKB-KW"/>
</dbReference>
<accession>A0A6A6F9H2</accession>
<reference evidence="11" key="1">
    <citation type="journal article" date="2020" name="Stud. Mycol.">
        <title>101 Dothideomycetes genomes: a test case for predicting lifestyles and emergence of pathogens.</title>
        <authorList>
            <person name="Haridas S."/>
            <person name="Albert R."/>
            <person name="Binder M."/>
            <person name="Bloem J."/>
            <person name="Labutti K."/>
            <person name="Salamov A."/>
            <person name="Andreopoulos B."/>
            <person name="Baker S."/>
            <person name="Barry K."/>
            <person name="Bills G."/>
            <person name="Bluhm B."/>
            <person name="Cannon C."/>
            <person name="Castanera R."/>
            <person name="Culley D."/>
            <person name="Daum C."/>
            <person name="Ezra D."/>
            <person name="Gonzalez J."/>
            <person name="Henrissat B."/>
            <person name="Kuo A."/>
            <person name="Liang C."/>
            <person name="Lipzen A."/>
            <person name="Lutzoni F."/>
            <person name="Magnuson J."/>
            <person name="Mondo S."/>
            <person name="Nolan M."/>
            <person name="Ohm R."/>
            <person name="Pangilinan J."/>
            <person name="Park H.-J."/>
            <person name="Ramirez L."/>
            <person name="Alfaro M."/>
            <person name="Sun H."/>
            <person name="Tritt A."/>
            <person name="Yoshinaga Y."/>
            <person name="Zwiers L.-H."/>
            <person name="Turgeon B."/>
            <person name="Goodwin S."/>
            <person name="Spatafora J."/>
            <person name="Crous P."/>
            <person name="Grigoriev I."/>
        </authorList>
    </citation>
    <scope>NUCLEOTIDE SEQUENCE</scope>
    <source>
        <strain evidence="11">SCOH1-5</strain>
    </source>
</reference>
<name>A0A6A6F9H2_9PEZI</name>
<comment type="cofactor">
    <cofactor evidence="1">
        <name>heme b</name>
        <dbReference type="ChEBI" id="CHEBI:60344"/>
    </cofactor>
</comment>
<feature type="chain" id="PRO_5025635987" description="Heme haloperoxidase family profile domain-containing protein" evidence="9">
    <location>
        <begin position="18"/>
        <end position="446"/>
    </location>
</feature>
<comment type="similarity">
    <text evidence="7">Belongs to the chloroperoxidase family.</text>
</comment>
<evidence type="ECO:0000256" key="1">
    <source>
        <dbReference type="ARBA" id="ARBA00001970"/>
    </source>
</evidence>
<dbReference type="PROSITE" id="PS51405">
    <property type="entry name" value="HEME_HALOPEROXIDASE"/>
    <property type="match status" value="1"/>
</dbReference>
<keyword evidence="3" id="KW-0349">Heme</keyword>
<dbReference type="GO" id="GO:0004601">
    <property type="term" value="F:peroxidase activity"/>
    <property type="evidence" value="ECO:0007669"/>
    <property type="project" value="UniProtKB-KW"/>
</dbReference>
<keyword evidence="9" id="KW-0732">Signal</keyword>
<evidence type="ECO:0000256" key="3">
    <source>
        <dbReference type="ARBA" id="ARBA00022617"/>
    </source>
</evidence>
<evidence type="ECO:0000313" key="11">
    <source>
        <dbReference type="EMBL" id="KAF2210051.1"/>
    </source>
</evidence>
<dbReference type="EMBL" id="ML992683">
    <property type="protein sequence ID" value="KAF2210051.1"/>
    <property type="molecule type" value="Genomic_DNA"/>
</dbReference>
<dbReference type="Gene3D" id="1.10.489.10">
    <property type="entry name" value="Chloroperoxidase-like"/>
    <property type="match status" value="1"/>
</dbReference>
<feature type="signal peptide" evidence="9">
    <location>
        <begin position="1"/>
        <end position="17"/>
    </location>
</feature>
<dbReference type="InterPro" id="IPR036851">
    <property type="entry name" value="Chloroperoxidase-like_sf"/>
</dbReference>
<gene>
    <name evidence="11" type="ORF">CERZMDRAFT_46101</name>
</gene>
<keyword evidence="12" id="KW-1185">Reference proteome</keyword>
<evidence type="ECO:0000256" key="2">
    <source>
        <dbReference type="ARBA" id="ARBA00022559"/>
    </source>
</evidence>
<dbReference type="SUPFAM" id="SSF47571">
    <property type="entry name" value="Cloroperoxidase"/>
    <property type="match status" value="1"/>
</dbReference>
<keyword evidence="6" id="KW-0408">Iron</keyword>
<evidence type="ECO:0000259" key="10">
    <source>
        <dbReference type="PROSITE" id="PS51405"/>
    </source>
</evidence>
<dbReference type="PANTHER" id="PTHR33577:SF1">
    <property type="entry name" value="HEME HALOPEROXIDASE FAMILY PROFILE DOMAIN-CONTAINING PROTEIN"/>
    <property type="match status" value="1"/>
</dbReference>
<dbReference type="Pfam" id="PF01328">
    <property type="entry name" value="Peroxidase_2"/>
    <property type="match status" value="1"/>
</dbReference>